<reference evidence="1" key="2">
    <citation type="submission" date="2020-09" db="EMBL/GenBank/DDBJ databases">
        <authorList>
            <person name="Sun Q."/>
            <person name="Ohkuma M."/>
        </authorList>
    </citation>
    <scope>NUCLEOTIDE SEQUENCE</scope>
    <source>
        <strain evidence="1">JCM 4956</strain>
    </source>
</reference>
<comment type="caution">
    <text evidence="1">The sequence shown here is derived from an EMBL/GenBank/DDBJ whole genome shotgun (WGS) entry which is preliminary data.</text>
</comment>
<protein>
    <submittedName>
        <fullName evidence="1">Enoyl-CoA hydratase</fullName>
    </submittedName>
</protein>
<organism evidence="1 2">
    <name type="scientific">Streptomyces fructofermentans</name>
    <dbReference type="NCBI Taxonomy" id="152141"/>
    <lineage>
        <taxon>Bacteria</taxon>
        <taxon>Bacillati</taxon>
        <taxon>Actinomycetota</taxon>
        <taxon>Actinomycetes</taxon>
        <taxon>Kitasatosporales</taxon>
        <taxon>Streptomycetaceae</taxon>
        <taxon>Streptomyces</taxon>
    </lineage>
</organism>
<dbReference type="AlphaFoldDB" id="A0A918U1K8"/>
<dbReference type="Pfam" id="PF00378">
    <property type="entry name" value="ECH_1"/>
    <property type="match status" value="1"/>
</dbReference>
<dbReference type="Gene3D" id="3.90.226.10">
    <property type="entry name" value="2-enoyl-CoA Hydratase, Chain A, domain 1"/>
    <property type="match status" value="1"/>
</dbReference>
<dbReference type="CDD" id="cd06558">
    <property type="entry name" value="crotonase-like"/>
    <property type="match status" value="1"/>
</dbReference>
<dbReference type="PANTHER" id="PTHR43459">
    <property type="entry name" value="ENOYL-COA HYDRATASE"/>
    <property type="match status" value="1"/>
</dbReference>
<sequence length="268" mass="29395">MAISAPFRLTERSSSYWRVTFENPPINLVTFEVFAALGELVDRMDAAEDLKVVVFDSADPDFFLAHFDIVPPKEPYTGPAWLDVAARMARSSVISIASIRGRARGVGNEFALACDMRFASREKAVLGQPEVGVGITPGGGAPERLPLLVGRGRALEVIAGADDFDADTAERYGWINRALPDDELDAYVDRVATRIASFDRRPLAEVKALINRSTLPTEADLTAGQDTFRASLTWPEARERIGRLLQRGMQQRSDLEYHLGEQIGSAAS</sequence>
<dbReference type="InterPro" id="IPR029045">
    <property type="entry name" value="ClpP/crotonase-like_dom_sf"/>
</dbReference>
<dbReference type="RefSeq" id="WP_190038424.1">
    <property type="nucleotide sequence ID" value="NZ_BMWD01000023.1"/>
</dbReference>
<dbReference type="PANTHER" id="PTHR43459:SF1">
    <property type="entry name" value="EG:BACN32G11.4 PROTEIN"/>
    <property type="match status" value="1"/>
</dbReference>
<keyword evidence="2" id="KW-1185">Reference proteome</keyword>
<name>A0A918U1K8_9ACTN</name>
<dbReference type="GO" id="GO:0003824">
    <property type="term" value="F:catalytic activity"/>
    <property type="evidence" value="ECO:0007669"/>
    <property type="project" value="UniProtKB-ARBA"/>
</dbReference>
<dbReference type="Proteomes" id="UP000645555">
    <property type="component" value="Unassembled WGS sequence"/>
</dbReference>
<dbReference type="InterPro" id="IPR001753">
    <property type="entry name" value="Enoyl-CoA_hydra/iso"/>
</dbReference>
<reference evidence="1" key="1">
    <citation type="journal article" date="2014" name="Int. J. Syst. Evol. Microbiol.">
        <title>Complete genome sequence of Corynebacterium casei LMG S-19264T (=DSM 44701T), isolated from a smear-ripened cheese.</title>
        <authorList>
            <consortium name="US DOE Joint Genome Institute (JGI-PGF)"/>
            <person name="Walter F."/>
            <person name="Albersmeier A."/>
            <person name="Kalinowski J."/>
            <person name="Ruckert C."/>
        </authorList>
    </citation>
    <scope>NUCLEOTIDE SEQUENCE</scope>
    <source>
        <strain evidence="1">JCM 4956</strain>
    </source>
</reference>
<accession>A0A918U1K8</accession>
<gene>
    <name evidence="1" type="ORF">GCM10010515_56740</name>
</gene>
<proteinExistence type="predicted"/>
<dbReference type="SUPFAM" id="SSF52096">
    <property type="entry name" value="ClpP/crotonase"/>
    <property type="match status" value="1"/>
</dbReference>
<dbReference type="EMBL" id="BMWD01000023">
    <property type="protein sequence ID" value="GGX81748.1"/>
    <property type="molecule type" value="Genomic_DNA"/>
</dbReference>
<evidence type="ECO:0000313" key="1">
    <source>
        <dbReference type="EMBL" id="GGX81748.1"/>
    </source>
</evidence>
<evidence type="ECO:0000313" key="2">
    <source>
        <dbReference type="Proteomes" id="UP000645555"/>
    </source>
</evidence>